<dbReference type="InParanoid" id="A0A1C7N6N3"/>
<keyword evidence="1" id="KW-0732">Signal</keyword>
<protein>
    <submittedName>
        <fullName evidence="2">Uncharacterized protein</fullName>
    </submittedName>
</protein>
<dbReference type="Proteomes" id="UP000093000">
    <property type="component" value="Unassembled WGS sequence"/>
</dbReference>
<evidence type="ECO:0000313" key="2">
    <source>
        <dbReference type="EMBL" id="OBZ84259.1"/>
    </source>
</evidence>
<reference evidence="2 3" key="1">
    <citation type="submission" date="2016-03" db="EMBL/GenBank/DDBJ databases">
        <title>Choanephora cucurbitarum.</title>
        <authorList>
            <person name="Min B."/>
            <person name="Park H."/>
            <person name="Park J.-H."/>
            <person name="Shin H.-D."/>
            <person name="Choi I.-G."/>
        </authorList>
    </citation>
    <scope>NUCLEOTIDE SEQUENCE [LARGE SCALE GENOMIC DNA]</scope>
    <source>
        <strain evidence="2 3">KUS-F28377</strain>
    </source>
</reference>
<keyword evidence="3" id="KW-1185">Reference proteome</keyword>
<evidence type="ECO:0000313" key="3">
    <source>
        <dbReference type="Proteomes" id="UP000093000"/>
    </source>
</evidence>
<evidence type="ECO:0000256" key="1">
    <source>
        <dbReference type="SAM" id="SignalP"/>
    </source>
</evidence>
<feature type="chain" id="PRO_5008889510" evidence="1">
    <location>
        <begin position="20"/>
        <end position="166"/>
    </location>
</feature>
<dbReference type="EMBL" id="LUGH01000534">
    <property type="protein sequence ID" value="OBZ84259.1"/>
    <property type="molecule type" value="Genomic_DNA"/>
</dbReference>
<sequence>MLLLKPFVVLYTVILAVIAQESLISIRTPSLNQIVVPGQSVDIEYTVNAQSSSTLIPNYPPSMDLYLRWKKNQEPHLELKAITGLSTQSIASGTQPKTYHRRWKLPHCQFFKRYSPPEWSFTVEFEMRYSEDDARRISGPRQTTVVIPIQINTTLSDHHHHNGCYQ</sequence>
<dbReference type="AlphaFoldDB" id="A0A1C7N6N3"/>
<comment type="caution">
    <text evidence="2">The sequence shown here is derived from an EMBL/GenBank/DDBJ whole genome shotgun (WGS) entry which is preliminary data.</text>
</comment>
<feature type="signal peptide" evidence="1">
    <location>
        <begin position="1"/>
        <end position="19"/>
    </location>
</feature>
<gene>
    <name evidence="2" type="ORF">A0J61_07687</name>
</gene>
<name>A0A1C7N6N3_9FUNG</name>
<organism evidence="2 3">
    <name type="scientific">Choanephora cucurbitarum</name>
    <dbReference type="NCBI Taxonomy" id="101091"/>
    <lineage>
        <taxon>Eukaryota</taxon>
        <taxon>Fungi</taxon>
        <taxon>Fungi incertae sedis</taxon>
        <taxon>Mucoromycota</taxon>
        <taxon>Mucoromycotina</taxon>
        <taxon>Mucoromycetes</taxon>
        <taxon>Mucorales</taxon>
        <taxon>Mucorineae</taxon>
        <taxon>Choanephoraceae</taxon>
        <taxon>Choanephoroideae</taxon>
        <taxon>Choanephora</taxon>
    </lineage>
</organism>
<dbReference type="OrthoDB" id="2357290at2759"/>
<proteinExistence type="predicted"/>
<accession>A0A1C7N6N3</accession>